<keyword evidence="2 10" id="KW-1003">Cell membrane</keyword>
<evidence type="ECO:0000256" key="10">
    <source>
        <dbReference type="HAMAP-Rule" id="MF_00454"/>
    </source>
</evidence>
<gene>
    <name evidence="10" type="primary">fluC</name>
    <name evidence="10" type="synonym">crcB</name>
    <name evidence="12" type="ORF">KDL01_11455</name>
</gene>
<comment type="caution">
    <text evidence="12">The sequence shown here is derived from an EMBL/GenBank/DDBJ whole genome shotgun (WGS) entry which is preliminary data.</text>
</comment>
<evidence type="ECO:0000256" key="8">
    <source>
        <dbReference type="ARBA" id="ARBA00035585"/>
    </source>
</evidence>
<evidence type="ECO:0000256" key="4">
    <source>
        <dbReference type="ARBA" id="ARBA00022989"/>
    </source>
</evidence>
<feature type="binding site" evidence="10">
    <location>
        <position position="116"/>
    </location>
    <ligand>
        <name>Na(+)</name>
        <dbReference type="ChEBI" id="CHEBI:29101"/>
        <note>structural</note>
    </ligand>
</feature>
<feature type="region of interest" description="Disordered" evidence="11">
    <location>
        <begin position="1"/>
        <end position="36"/>
    </location>
</feature>
<organism evidence="12 13">
    <name type="scientific">Actinospica durhamensis</name>
    <dbReference type="NCBI Taxonomy" id="1508375"/>
    <lineage>
        <taxon>Bacteria</taxon>
        <taxon>Bacillati</taxon>
        <taxon>Actinomycetota</taxon>
        <taxon>Actinomycetes</taxon>
        <taxon>Catenulisporales</taxon>
        <taxon>Actinospicaceae</taxon>
        <taxon>Actinospica</taxon>
    </lineage>
</organism>
<feature type="compositionally biased region" description="Low complexity" evidence="11">
    <location>
        <begin position="185"/>
        <end position="199"/>
    </location>
</feature>
<feature type="transmembrane region" description="Helical" evidence="10">
    <location>
        <begin position="106"/>
        <end position="125"/>
    </location>
</feature>
<keyword evidence="4 10" id="KW-1133">Transmembrane helix</keyword>
<feature type="transmembrane region" description="Helical" evidence="10">
    <location>
        <begin position="42"/>
        <end position="64"/>
    </location>
</feature>
<evidence type="ECO:0000313" key="13">
    <source>
        <dbReference type="Proteomes" id="UP000675781"/>
    </source>
</evidence>
<dbReference type="EMBL" id="JAGSOG010000042">
    <property type="protein sequence ID" value="MBR7833887.1"/>
    <property type="molecule type" value="Genomic_DNA"/>
</dbReference>
<dbReference type="GO" id="GO:0140114">
    <property type="term" value="P:cellular detoxification of fluoride"/>
    <property type="evidence" value="ECO:0007669"/>
    <property type="project" value="UniProtKB-UniRule"/>
</dbReference>
<evidence type="ECO:0000256" key="2">
    <source>
        <dbReference type="ARBA" id="ARBA00022475"/>
    </source>
</evidence>
<dbReference type="PANTHER" id="PTHR28259">
    <property type="entry name" value="FLUORIDE EXPORT PROTEIN 1-RELATED"/>
    <property type="match status" value="1"/>
</dbReference>
<sequence>MTQPSTEQAAETPDDERLGEASPFEEPGPDSPPRRAAPAPKVLAVIALGGFAGGVARYELGLAFPTAHGTFPATTFGINVAGSFILALLMIFVLEIWPPTTYIRPLFGTGFCGAFTTFSTMTVGADQLFADGRTGTALGYLFGSLAAGLGAASLGLTIGRSVLAARHRAHAEQAEHAEHPEQTEHAAATPATAEGQVRA</sequence>
<dbReference type="HAMAP" id="MF_00454">
    <property type="entry name" value="FluC"/>
    <property type="match status" value="1"/>
</dbReference>
<comment type="catalytic activity">
    <reaction evidence="8">
        <text>fluoride(in) = fluoride(out)</text>
        <dbReference type="Rhea" id="RHEA:76159"/>
        <dbReference type="ChEBI" id="CHEBI:17051"/>
    </reaction>
    <physiologicalReaction direction="left-to-right" evidence="8">
        <dbReference type="Rhea" id="RHEA:76160"/>
    </physiologicalReaction>
</comment>
<comment type="activity regulation">
    <text evidence="10">Na(+) is not transported, but it plays an essential structural role and its presence is essential for fluoride channel function.</text>
</comment>
<comment type="function">
    <text evidence="9 10">Fluoride-specific ion channel. Important for reducing fluoride concentration in the cell, thus reducing its toxicity.</text>
</comment>
<protein>
    <recommendedName>
        <fullName evidence="10">Fluoride-specific ion channel FluC</fullName>
    </recommendedName>
</protein>
<dbReference type="PANTHER" id="PTHR28259:SF1">
    <property type="entry name" value="FLUORIDE EXPORT PROTEIN 1-RELATED"/>
    <property type="match status" value="1"/>
</dbReference>
<dbReference type="Pfam" id="PF02537">
    <property type="entry name" value="CRCB"/>
    <property type="match status" value="1"/>
</dbReference>
<proteinExistence type="inferred from homology"/>
<keyword evidence="10" id="KW-0813">Transport</keyword>
<dbReference type="GO" id="GO:0005886">
    <property type="term" value="C:plasma membrane"/>
    <property type="evidence" value="ECO:0007669"/>
    <property type="project" value="UniProtKB-SubCell"/>
</dbReference>
<evidence type="ECO:0000256" key="1">
    <source>
        <dbReference type="ARBA" id="ARBA00004651"/>
    </source>
</evidence>
<dbReference type="AlphaFoldDB" id="A0A941ENW7"/>
<feature type="compositionally biased region" description="Basic and acidic residues" evidence="11">
    <location>
        <begin position="170"/>
        <end position="184"/>
    </location>
</feature>
<evidence type="ECO:0000256" key="6">
    <source>
        <dbReference type="ARBA" id="ARBA00023303"/>
    </source>
</evidence>
<keyword evidence="10" id="KW-0479">Metal-binding</keyword>
<feature type="transmembrane region" description="Helical" evidence="10">
    <location>
        <begin position="76"/>
        <end position="94"/>
    </location>
</feature>
<dbReference type="GO" id="GO:0062054">
    <property type="term" value="F:fluoride channel activity"/>
    <property type="evidence" value="ECO:0007669"/>
    <property type="project" value="UniProtKB-UniRule"/>
</dbReference>
<keyword evidence="10" id="KW-0406">Ion transport</keyword>
<feature type="binding site" evidence="10">
    <location>
        <position position="113"/>
    </location>
    <ligand>
        <name>Na(+)</name>
        <dbReference type="ChEBI" id="CHEBI:29101"/>
        <note>structural</note>
    </ligand>
</feature>
<reference evidence="12" key="1">
    <citation type="submission" date="2021-04" db="EMBL/GenBank/DDBJ databases">
        <title>Genome based classification of Actinospica acidithermotolerans sp. nov., an actinobacterium isolated from an Indonesian hot spring.</title>
        <authorList>
            <person name="Kusuma A.B."/>
            <person name="Putra K.E."/>
            <person name="Nafisah S."/>
            <person name="Loh J."/>
            <person name="Nouioui I."/>
            <person name="Goodfellow M."/>
        </authorList>
    </citation>
    <scope>NUCLEOTIDE SEQUENCE</scope>
    <source>
        <strain evidence="12">CSCA 57</strain>
    </source>
</reference>
<keyword evidence="3 10" id="KW-0812">Transmembrane</keyword>
<evidence type="ECO:0000313" key="12">
    <source>
        <dbReference type="EMBL" id="MBR7833887.1"/>
    </source>
</evidence>
<feature type="region of interest" description="Disordered" evidence="11">
    <location>
        <begin position="169"/>
        <end position="199"/>
    </location>
</feature>
<evidence type="ECO:0000256" key="9">
    <source>
        <dbReference type="ARBA" id="ARBA00049940"/>
    </source>
</evidence>
<keyword evidence="5 10" id="KW-0472">Membrane</keyword>
<feature type="transmembrane region" description="Helical" evidence="10">
    <location>
        <begin position="137"/>
        <end position="158"/>
    </location>
</feature>
<evidence type="ECO:0000256" key="5">
    <source>
        <dbReference type="ARBA" id="ARBA00023136"/>
    </source>
</evidence>
<name>A0A941ENW7_9ACTN</name>
<dbReference type="GO" id="GO:0046872">
    <property type="term" value="F:metal ion binding"/>
    <property type="evidence" value="ECO:0007669"/>
    <property type="project" value="UniProtKB-KW"/>
</dbReference>
<evidence type="ECO:0000256" key="7">
    <source>
        <dbReference type="ARBA" id="ARBA00035120"/>
    </source>
</evidence>
<keyword evidence="13" id="KW-1185">Reference proteome</keyword>
<dbReference type="RefSeq" id="WP_212528407.1">
    <property type="nucleotide sequence ID" value="NZ_JAGSOG010000042.1"/>
</dbReference>
<comment type="subcellular location">
    <subcellularLocation>
        <location evidence="1 10">Cell membrane</location>
        <topology evidence="1 10">Multi-pass membrane protein</topology>
    </subcellularLocation>
</comment>
<evidence type="ECO:0000256" key="11">
    <source>
        <dbReference type="SAM" id="MobiDB-lite"/>
    </source>
</evidence>
<dbReference type="InterPro" id="IPR003691">
    <property type="entry name" value="FluC"/>
</dbReference>
<evidence type="ECO:0000256" key="3">
    <source>
        <dbReference type="ARBA" id="ARBA00022692"/>
    </source>
</evidence>
<dbReference type="Proteomes" id="UP000675781">
    <property type="component" value="Unassembled WGS sequence"/>
</dbReference>
<keyword evidence="6 10" id="KW-0407">Ion channel</keyword>
<accession>A0A941ENW7</accession>
<comment type="similarity">
    <text evidence="7 10">Belongs to the fluoride channel Fluc/FEX (TC 1.A.43) family.</text>
</comment>
<keyword evidence="10" id="KW-0915">Sodium</keyword>